<accession>A0AC58Q7C1</accession>
<name>A0AC58Q7C1_CAMBA</name>
<dbReference type="RefSeq" id="XP_074218187.1">
    <property type="nucleotide sequence ID" value="XM_074362086.1"/>
</dbReference>
<keyword evidence="1" id="KW-1185">Reference proteome</keyword>
<proteinExistence type="predicted"/>
<reference evidence="2" key="1">
    <citation type="submission" date="2025-08" db="UniProtKB">
        <authorList>
            <consortium name="RefSeq"/>
        </authorList>
    </citation>
    <scope>IDENTIFICATION</scope>
    <source>
        <tissue evidence="2">Blood</tissue>
    </source>
</reference>
<dbReference type="Proteomes" id="UP001732780">
    <property type="component" value="Chromosome 1"/>
</dbReference>
<gene>
    <name evidence="2" type="primary">ABI3BP</name>
</gene>
<evidence type="ECO:0000313" key="2">
    <source>
        <dbReference type="RefSeq" id="XP_074218187.1"/>
    </source>
</evidence>
<organism evidence="1 2">
    <name type="scientific">Camelus bactrianus</name>
    <name type="common">Bactrian camel</name>
    <dbReference type="NCBI Taxonomy" id="9837"/>
    <lineage>
        <taxon>Eukaryota</taxon>
        <taxon>Metazoa</taxon>
        <taxon>Chordata</taxon>
        <taxon>Craniata</taxon>
        <taxon>Vertebrata</taxon>
        <taxon>Euteleostomi</taxon>
        <taxon>Mammalia</taxon>
        <taxon>Eutheria</taxon>
        <taxon>Laurasiatheria</taxon>
        <taxon>Artiodactyla</taxon>
        <taxon>Tylopoda</taxon>
        <taxon>Camelidae</taxon>
        <taxon>Camelus</taxon>
    </lineage>
</organism>
<protein>
    <submittedName>
        <fullName evidence="2">Target of Nesh-SH3 isoform X1</fullName>
    </submittedName>
</protein>
<sequence length="1890" mass="206979">MLSSLGCLLLCGSIALALGNAQKLPKGKKPNLKVHINTTSDSIFLKFLRPSPNVKLEGFLLGYGSNLSPNQYFPLPAEGKYTEAVVDAEPKYLIVVRPAPPPSQKKSCSGKARSRKPLQLVVGTLTPSSVFLSWGFLINPNHDWTLPSQCPNDRFYTIRYREKDKEKKWIFQLCPATETIVENLKPDTVYEFGVKDNVEGGIWSKIFNHKTIVGSKSKVNGKIQSTYDQVHTVPSYIPRKLIPVTIIKQVIQNVTHKASTKSPDKTPFGGTILVHLVIPGLNETVVKLPTSIMFEISDAVKTQLAKNETLALPAESKTPEVEKIPARPITVTPESVPRTTKPTVSSALDISETTLALRERTPETSQTILIPRFEFPLSTLAPKRLPEFPQAKTPFPFEKPGGTLASSEKPWIVPTSKTSEDSKILPPQTAAYDVFSSSTTSDEPEISEPYTATSDLFLDSVPPKTSRTLEQPRATLAPRETPFVPQKPEIFTSPEMQPTTPAPLQTTSVPSTPKRRPRPKTPRTKPERTTSPGTITSKISKSPEPTRTTLAPSKTQFISLKPKIPLSPEVKHTRPALEPETPPPPQSPIVLEPETLGTKPSTTTLAPPKTKRPGRRPRPRPRPKTTPSPDVPKSKPALEPATVQQELLVPTIDSKPPEQLPPIPQTTAKPDIPPSKSVFEDITFETEAPSTTIVPATDIEHVTLRTEAPQTTLAPKTSQRTRPHRPGRPRPKYKTTPSPETPQTKLAPTTTTTTKRPRRPRPKAKTTPRPEAAQTKLVPATIREPGILRTEAPGMTVVLATVFEPVTPIKEAPATAFAPTTTTTTTKRPRRPRPKTKTTPHPEVPQTKLVPATIPEPGILRTEAPGTTVAPTTTTTKRPRRPRPKAKTTPRPEVPHTKLVPATIPEPGILRTEAPGTTVVPATVFEPVTPIKEAPATAFAPTTTTTKRPRRPRPKTKTTPHPEVPQTKLVPATIPEPGILRTEAPGTTVVPATVFEPVTPIKEAPATAFDLEPVTFTTETSGTALATKASQRPLCPHPRPKATWSTQVPQTTLVPTDLEPVTLRPEAPGTALVPTADFEPVTFRTEAWVTTKASKTSKRTRRPRPKPKTTPTPEAPQAKLGKFFSTVLEPVTLRTKAPETTLASKTSRVRRPRPRPKTTPSPEAPQTKLVPATSFEPVVHSSEAPETTLAPTELQTLILKPVTSPSLEITQSQTVSEVLGSVTFSTESSREAIALTGTDYVYPAAKAPLRPEETKTEGGKAVESITYVSEPPETTLVTIETSPLPSQTVILPSPDEPQTDAALKEIPRAPPKPKTSPHPRIPQTQPAPQVLQRVTLKPRTSPSPEVSYTSPVPRDVLLPHKPDTEVSQRETVLQPVTFETDLPEPTIAPLETRGSPFIPMISPSSSQEELQTTLAETDQFTQELFTTKIPRTTEVVKTTPAPHRLYTTPVRPRTPDKPHFRPVLNKTTTRPSRPKPSGMPKWDGMGTGVKQTPLPSGAGRNVSVDSTYSTKKTAPIPGTRRPLLPPRPMPPRRKPLPPNNVTGKPGSTGIISSGRVTSPPLRATFRPTEAPLERTEMDGKLPTAPASGEDLGNMTDFSSSPTRETDPLGKPRFKGPHVRYIQKPDNRPCSITDSIKRFPKEEATEGNATSPPQNPPTNLTVVTVEGCPSFVILDWDKPLNDTVTEYEVISRENGSFSGKNKSIQTTNQTFSTVENLKPDTSYEFQVKPKNPLGEGPASNTVSFSTESADPRVSEPVSAGRDAIWTERPFNSDSYSECKGKQYVKRTWYKKFVGVQLCNSLRYKIYLSDSLTGKFYNIGDQRGHGEDHCQFVDSFLDGRTGQQLSSDQLPTKEGYFRAVRQEPVQFGEIGGHTQINYVQWYECGTTIPGKW</sequence>
<evidence type="ECO:0000313" key="1">
    <source>
        <dbReference type="Proteomes" id="UP001732780"/>
    </source>
</evidence>